<dbReference type="GO" id="GO:0032259">
    <property type="term" value="P:methylation"/>
    <property type="evidence" value="ECO:0007669"/>
    <property type="project" value="UniProtKB-KW"/>
</dbReference>
<proteinExistence type="predicted"/>
<dbReference type="InterPro" id="IPR029063">
    <property type="entry name" value="SAM-dependent_MTases_sf"/>
</dbReference>
<dbReference type="Pfam" id="PF06080">
    <property type="entry name" value="DUF938"/>
    <property type="match status" value="1"/>
</dbReference>
<gene>
    <name evidence="1" type="ORF">STA1M1_08450</name>
</gene>
<evidence type="ECO:0000313" key="1">
    <source>
        <dbReference type="EMBL" id="GKY86976.1"/>
    </source>
</evidence>
<dbReference type="Gene3D" id="3.40.50.150">
    <property type="entry name" value="Vaccinia Virus protein VP39"/>
    <property type="match status" value="1"/>
</dbReference>
<reference evidence="1" key="1">
    <citation type="journal article" date="2023" name="Int. J. Syst. Evol. Microbiol.">
        <title>Sinisalibacter aestuarii sp. nov., isolated from estuarine sediment of the Arakawa River.</title>
        <authorList>
            <person name="Arafat S.T."/>
            <person name="Hirano S."/>
            <person name="Sato A."/>
            <person name="Takeuchi K."/>
            <person name="Yasuda T."/>
            <person name="Terahara T."/>
            <person name="Hamada M."/>
            <person name="Kobayashi T."/>
        </authorList>
    </citation>
    <scope>NUCLEOTIDE SEQUENCE</scope>
    <source>
        <strain evidence="1">B-399</strain>
    </source>
</reference>
<comment type="caution">
    <text evidence="1">The sequence shown here is derived from an EMBL/GenBank/DDBJ whole genome shotgun (WGS) entry which is preliminary data.</text>
</comment>
<dbReference type="CDD" id="cd02440">
    <property type="entry name" value="AdoMet_MTases"/>
    <property type="match status" value="1"/>
</dbReference>
<dbReference type="PANTHER" id="PTHR20974">
    <property type="entry name" value="UPF0585 PROTEIN CG18661"/>
    <property type="match status" value="1"/>
</dbReference>
<accession>A0ABQ5LRR5</accession>
<dbReference type="RefSeq" id="WP_281840914.1">
    <property type="nucleotide sequence ID" value="NZ_BROH01000001.1"/>
</dbReference>
<sequence length="216" mass="22722">MVNKTGMTPVHSNADVLEDGRLSAPAAVRNAPAIVAALAPLVPERGRVLEIAAGTGEHAVALARAFPGLDWQPSDIAPERLASVDAWRAAEGIANMRVAQWLDATTPDWAVLPVDIVYLANLFHLLPAAAAANVIRGAARVLVPGGMFFAYGPFRTGGGFRSESDAAFHARLAAADSGMGYKDLEWIEEIAAAAGLRRRAVIEMPANNLIVALVRG</sequence>
<keyword evidence="1" id="KW-0808">Transferase</keyword>
<organism evidence="1 2">
    <name type="scientific">Sinisalibacter aestuarii</name>
    <dbReference type="NCBI Taxonomy" id="2949426"/>
    <lineage>
        <taxon>Bacteria</taxon>
        <taxon>Pseudomonadati</taxon>
        <taxon>Pseudomonadota</taxon>
        <taxon>Alphaproteobacteria</taxon>
        <taxon>Rhodobacterales</taxon>
        <taxon>Roseobacteraceae</taxon>
        <taxon>Sinisalibacter</taxon>
    </lineage>
</organism>
<protein>
    <submittedName>
        <fullName evidence="1">Methyltransferase</fullName>
    </submittedName>
</protein>
<keyword evidence="2" id="KW-1185">Reference proteome</keyword>
<dbReference type="PANTHER" id="PTHR20974:SF0">
    <property type="entry name" value="UPF0585 PROTEIN CG18661"/>
    <property type="match status" value="1"/>
</dbReference>
<name>A0ABQ5LRR5_9RHOB</name>
<keyword evidence="1" id="KW-0489">Methyltransferase</keyword>
<dbReference type="EMBL" id="BROH01000001">
    <property type="protein sequence ID" value="GKY86976.1"/>
    <property type="molecule type" value="Genomic_DNA"/>
</dbReference>
<dbReference type="SUPFAM" id="SSF53335">
    <property type="entry name" value="S-adenosyl-L-methionine-dependent methyltransferases"/>
    <property type="match status" value="1"/>
</dbReference>
<dbReference type="GO" id="GO:0008168">
    <property type="term" value="F:methyltransferase activity"/>
    <property type="evidence" value="ECO:0007669"/>
    <property type="project" value="UniProtKB-KW"/>
</dbReference>
<evidence type="ECO:0000313" key="2">
    <source>
        <dbReference type="Proteomes" id="UP001144205"/>
    </source>
</evidence>
<dbReference type="InterPro" id="IPR010342">
    <property type="entry name" value="DUF938"/>
</dbReference>
<dbReference type="Proteomes" id="UP001144205">
    <property type="component" value="Unassembled WGS sequence"/>
</dbReference>